<dbReference type="Proteomes" id="UP001156398">
    <property type="component" value="Unassembled WGS sequence"/>
</dbReference>
<keyword evidence="2" id="KW-0732">Signal</keyword>
<name>A0AA90GW74_9ACTN</name>
<dbReference type="AlphaFoldDB" id="A0AA90GW74"/>
<keyword evidence="5" id="KW-1185">Reference proteome</keyword>
<feature type="compositionally biased region" description="Pro residues" evidence="1">
    <location>
        <begin position="134"/>
        <end position="152"/>
    </location>
</feature>
<evidence type="ECO:0000256" key="2">
    <source>
        <dbReference type="SAM" id="SignalP"/>
    </source>
</evidence>
<feature type="compositionally biased region" description="Polar residues" evidence="1">
    <location>
        <begin position="58"/>
        <end position="75"/>
    </location>
</feature>
<dbReference type="EMBL" id="JAAGKO020000047">
    <property type="protein sequence ID" value="MDI5966229.1"/>
    <property type="molecule type" value="Genomic_DNA"/>
</dbReference>
<organism evidence="4">
    <name type="scientific">Streptantibioticus silvisoli</name>
    <dbReference type="NCBI Taxonomy" id="2705255"/>
    <lineage>
        <taxon>Bacteria</taxon>
        <taxon>Bacillati</taxon>
        <taxon>Actinomycetota</taxon>
        <taxon>Actinomycetes</taxon>
        <taxon>Kitasatosporales</taxon>
        <taxon>Streptomycetaceae</taxon>
        <taxon>Streptantibioticus</taxon>
    </lineage>
</organism>
<evidence type="ECO:0000256" key="1">
    <source>
        <dbReference type="SAM" id="MobiDB-lite"/>
    </source>
</evidence>
<gene>
    <name evidence="3" type="ORF">POF43_026460</name>
    <name evidence="4" type="ORF">POF50_006410</name>
</gene>
<accession>A0AA90GW74</accession>
<feature type="compositionally biased region" description="Low complexity" evidence="1">
    <location>
        <begin position="104"/>
        <end position="133"/>
    </location>
</feature>
<dbReference type="EMBL" id="JABXJJ020000007">
    <property type="protein sequence ID" value="MDI5968979.1"/>
    <property type="molecule type" value="Genomic_DNA"/>
</dbReference>
<dbReference type="RefSeq" id="WP_282698547.1">
    <property type="nucleotide sequence ID" value="NZ_JAAGKO020000047.1"/>
</dbReference>
<reference evidence="4 5" key="1">
    <citation type="submission" date="2023-05" db="EMBL/GenBank/DDBJ databases">
        <title>Streptantibioticus silvisoli sp. nov., acidotolerant actinomycetes 1 from pine litter.</title>
        <authorList>
            <person name="Swiecimska M."/>
            <person name="Golinska P."/>
            <person name="Sangal V."/>
            <person name="Wachnowicz B."/>
            <person name="Goodfellow M."/>
        </authorList>
    </citation>
    <scope>NUCLEOTIDE SEQUENCE</scope>
    <source>
        <strain evidence="4">SL13</strain>
        <strain evidence="3 5">SL54</strain>
    </source>
</reference>
<evidence type="ECO:0000313" key="3">
    <source>
        <dbReference type="EMBL" id="MDI5966229.1"/>
    </source>
</evidence>
<feature type="signal peptide" evidence="2">
    <location>
        <begin position="1"/>
        <end position="31"/>
    </location>
</feature>
<evidence type="ECO:0000313" key="4">
    <source>
        <dbReference type="EMBL" id="MDI5968979.1"/>
    </source>
</evidence>
<evidence type="ECO:0000313" key="5">
    <source>
        <dbReference type="Proteomes" id="UP001156398"/>
    </source>
</evidence>
<feature type="region of interest" description="Disordered" evidence="1">
    <location>
        <begin position="37"/>
        <end position="85"/>
    </location>
</feature>
<feature type="chain" id="PRO_5041699668" evidence="2">
    <location>
        <begin position="32"/>
        <end position="191"/>
    </location>
</feature>
<sequence>MGRHRRAKLALGARSTVVKAAAAMGVATALAAGINSAANGPVGTQAAADTTGDPVNLAGNSSSEGGHHTATTSGHESVPTGFATESAGQPKLIQPASDVHAVKSTAAHTAQTATQTAPGTTATQAPAPVTSTAPTPPPTAPSDPGSAPPPASSAPAPAQGGSSGSGSTGPVGSLLGGVVGTVGGVVDGLLG</sequence>
<comment type="caution">
    <text evidence="4">The sequence shown here is derived from an EMBL/GenBank/DDBJ whole genome shotgun (WGS) entry which is preliminary data.</text>
</comment>
<protein>
    <submittedName>
        <fullName evidence="4">Uncharacterized protein</fullName>
    </submittedName>
</protein>
<proteinExistence type="predicted"/>
<feature type="compositionally biased region" description="Gly residues" evidence="1">
    <location>
        <begin position="161"/>
        <end position="171"/>
    </location>
</feature>
<feature type="region of interest" description="Disordered" evidence="1">
    <location>
        <begin position="98"/>
        <end position="171"/>
    </location>
</feature>